<keyword evidence="1" id="KW-0489">Methyltransferase</keyword>
<dbReference type="Proteomes" id="UP000326565">
    <property type="component" value="Unassembled WGS sequence"/>
</dbReference>
<protein>
    <submittedName>
        <fullName evidence="1">S-adenosyl-L-methionine-dependent methyltransferase</fullName>
    </submittedName>
</protein>
<evidence type="ECO:0000313" key="1">
    <source>
        <dbReference type="EMBL" id="KAB8075114.1"/>
    </source>
</evidence>
<dbReference type="CDD" id="cd02440">
    <property type="entry name" value="AdoMet_MTases"/>
    <property type="match status" value="1"/>
</dbReference>
<dbReference type="Pfam" id="PF13489">
    <property type="entry name" value="Methyltransf_23"/>
    <property type="match status" value="1"/>
</dbReference>
<dbReference type="EMBL" id="ML732199">
    <property type="protein sequence ID" value="KAB8075114.1"/>
    <property type="molecule type" value="Genomic_DNA"/>
</dbReference>
<dbReference type="GO" id="GO:0032259">
    <property type="term" value="P:methylation"/>
    <property type="evidence" value="ECO:0007669"/>
    <property type="project" value="UniProtKB-KW"/>
</dbReference>
<reference evidence="1 2" key="1">
    <citation type="submission" date="2019-04" db="EMBL/GenBank/DDBJ databases">
        <title>Friends and foes A comparative genomics study of 23 Aspergillus species from section Flavi.</title>
        <authorList>
            <consortium name="DOE Joint Genome Institute"/>
            <person name="Kjaerbolling I."/>
            <person name="Vesth T."/>
            <person name="Frisvad J.C."/>
            <person name="Nybo J.L."/>
            <person name="Theobald S."/>
            <person name="Kildgaard S."/>
            <person name="Isbrandt T."/>
            <person name="Kuo A."/>
            <person name="Sato A."/>
            <person name="Lyhne E.K."/>
            <person name="Kogle M.E."/>
            <person name="Wiebenga A."/>
            <person name="Kun R.S."/>
            <person name="Lubbers R.J."/>
            <person name="Makela M.R."/>
            <person name="Barry K."/>
            <person name="Chovatia M."/>
            <person name="Clum A."/>
            <person name="Daum C."/>
            <person name="Haridas S."/>
            <person name="He G."/>
            <person name="LaButti K."/>
            <person name="Lipzen A."/>
            <person name="Mondo S."/>
            <person name="Riley R."/>
            <person name="Salamov A."/>
            <person name="Simmons B.A."/>
            <person name="Magnuson J.K."/>
            <person name="Henrissat B."/>
            <person name="Mortensen U.H."/>
            <person name="Larsen T.O."/>
            <person name="Devries R.P."/>
            <person name="Grigoriev I.V."/>
            <person name="Machida M."/>
            <person name="Baker S.E."/>
            <person name="Andersen M.R."/>
        </authorList>
    </citation>
    <scope>NUCLEOTIDE SEQUENCE [LARGE SCALE GENOMIC DNA]</scope>
    <source>
        <strain evidence="1 2">CBS 151.66</strain>
    </source>
</reference>
<dbReference type="Gene3D" id="3.40.50.150">
    <property type="entry name" value="Vaccinia Virus protein VP39"/>
    <property type="match status" value="1"/>
</dbReference>
<keyword evidence="1" id="KW-0808">Transferase</keyword>
<dbReference type="OrthoDB" id="6329284at2759"/>
<organism evidence="1 2">
    <name type="scientific">Aspergillus leporis</name>
    <dbReference type="NCBI Taxonomy" id="41062"/>
    <lineage>
        <taxon>Eukaryota</taxon>
        <taxon>Fungi</taxon>
        <taxon>Dikarya</taxon>
        <taxon>Ascomycota</taxon>
        <taxon>Pezizomycotina</taxon>
        <taxon>Eurotiomycetes</taxon>
        <taxon>Eurotiomycetidae</taxon>
        <taxon>Eurotiales</taxon>
        <taxon>Aspergillaceae</taxon>
        <taxon>Aspergillus</taxon>
        <taxon>Aspergillus subgen. Circumdati</taxon>
    </lineage>
</organism>
<dbReference type="InterPro" id="IPR029063">
    <property type="entry name" value="SAM-dependent_MTases_sf"/>
</dbReference>
<keyword evidence="2" id="KW-1185">Reference proteome</keyword>
<dbReference type="GO" id="GO:0008168">
    <property type="term" value="F:methyltransferase activity"/>
    <property type="evidence" value="ECO:0007669"/>
    <property type="project" value="UniProtKB-KW"/>
</dbReference>
<accession>A0A5N5X6G2</accession>
<name>A0A5N5X6G2_9EURO</name>
<evidence type="ECO:0000313" key="2">
    <source>
        <dbReference type="Proteomes" id="UP000326565"/>
    </source>
</evidence>
<dbReference type="AlphaFoldDB" id="A0A5N5X6G2"/>
<gene>
    <name evidence="1" type="ORF">BDV29DRAFT_201065</name>
</gene>
<sequence length="289" mass="32400">METGNPAVDAWERHAKSWDEMMGDDGNDYFLILELPALKRMIAGQRKGRALDLATGNGLVARWLAQEGFSVTATDGSAAMLEQAQARTATWYEEGRLNKDQNISFRVLDVMDQGHWIPLVKDATLKGAKFDVIVMNMGIMDIQNLNPLASALTSLLKQDGSFIATVLHPLFFTSGAKRQITVHEDPATGQRKIDRTIVLSEYRKVAPARQLLFSDDVDHKSPFAFHRSFQDLFAPFLRLGLAIDALEEVNFDESFHQASREYAARNFTEFPKILAFRLCLGVPHSMRIG</sequence>
<proteinExistence type="predicted"/>
<dbReference type="SUPFAM" id="SSF53335">
    <property type="entry name" value="S-adenosyl-L-methionine-dependent methyltransferases"/>
    <property type="match status" value="1"/>
</dbReference>